<dbReference type="AlphaFoldDB" id="A0A4D7ATP6"/>
<dbReference type="Gene3D" id="2.30.30.240">
    <property type="entry name" value="PRC-barrel domain"/>
    <property type="match status" value="1"/>
</dbReference>
<dbReference type="InterPro" id="IPR011033">
    <property type="entry name" value="PRC_barrel-like_sf"/>
</dbReference>
<evidence type="ECO:0000313" key="2">
    <source>
        <dbReference type="EMBL" id="QCI57897.1"/>
    </source>
</evidence>
<reference evidence="3" key="1">
    <citation type="submission" date="2018-12" db="EMBL/GenBank/DDBJ databases">
        <title>Dusodibacter welbiota gen. nov., sp. nov., isolated from human faeces and emended description of the Oscillibacter genus.</title>
        <authorList>
            <person name="Le Roy T."/>
            <person name="Van der Smissen P."/>
            <person name="Delzenne N."/>
            <person name="Muccioli G."/>
            <person name="Collet J.F."/>
            <person name="Cani P.D."/>
        </authorList>
    </citation>
    <scope>NUCLEOTIDE SEQUENCE [LARGE SCALE GENOMIC DNA]</scope>
    <source>
        <strain evidence="3">J115</strain>
    </source>
</reference>
<dbReference type="InterPro" id="IPR027275">
    <property type="entry name" value="PRC-brl_dom"/>
</dbReference>
<gene>
    <name evidence="2" type="ORF">EIO64_00520</name>
</gene>
<evidence type="ECO:0000259" key="1">
    <source>
        <dbReference type="Pfam" id="PF05239"/>
    </source>
</evidence>
<dbReference type="SUPFAM" id="SSF50346">
    <property type="entry name" value="PRC-barrel domain"/>
    <property type="match status" value="1"/>
</dbReference>
<dbReference type="GeneID" id="89521215"/>
<organism evidence="2 3">
    <name type="scientific">Dysosmobacter welbionis</name>
    <dbReference type="NCBI Taxonomy" id="2093857"/>
    <lineage>
        <taxon>Bacteria</taxon>
        <taxon>Bacillati</taxon>
        <taxon>Bacillota</taxon>
        <taxon>Clostridia</taxon>
        <taxon>Eubacteriales</taxon>
        <taxon>Oscillospiraceae</taxon>
        <taxon>Dysosmobacter</taxon>
    </lineage>
</organism>
<dbReference type="PANTHER" id="PTHR40061:SF1">
    <property type="entry name" value="SPORULATION PROTEIN YLMC-RELATED"/>
    <property type="match status" value="1"/>
</dbReference>
<dbReference type="Proteomes" id="UP000298642">
    <property type="component" value="Chromosome"/>
</dbReference>
<evidence type="ECO:0000313" key="3">
    <source>
        <dbReference type="Proteomes" id="UP000298642"/>
    </source>
</evidence>
<dbReference type="NCBIfam" id="TIGR02888">
    <property type="entry name" value="spore_YlmC_YmxH"/>
    <property type="match status" value="1"/>
</dbReference>
<dbReference type="EMBL" id="CP034413">
    <property type="protein sequence ID" value="QCI57897.1"/>
    <property type="molecule type" value="Genomic_DNA"/>
</dbReference>
<dbReference type="InterPro" id="IPR014238">
    <property type="entry name" value="Spore_YlmC/YmxH"/>
</dbReference>
<dbReference type="KEGG" id="obj:EIO64_00520"/>
<sequence length="94" mass="11152">MQCRIRDFRCKEVINVCDGCRLGYVSDLDVRVPEGQVVAIIVYGPGRFFGLFGRGEEFYIPWECIQRIGDDIILIDKPFQRRDPRLERKRRKRC</sequence>
<accession>A0A4D7ATP6</accession>
<dbReference type="RefSeq" id="WP_025544543.1">
    <property type="nucleotide sequence ID" value="NZ_CAUWCU010000005.1"/>
</dbReference>
<feature type="domain" description="PRC-barrel" evidence="1">
    <location>
        <begin position="4"/>
        <end position="78"/>
    </location>
</feature>
<protein>
    <submittedName>
        <fullName evidence="2">YlmC/YmxH family sporulation protein</fullName>
    </submittedName>
</protein>
<name>A0A4D7ATP6_9FIRM</name>
<proteinExistence type="predicted"/>
<keyword evidence="3" id="KW-1185">Reference proteome</keyword>
<dbReference type="Pfam" id="PF05239">
    <property type="entry name" value="PRC"/>
    <property type="match status" value="1"/>
</dbReference>
<dbReference type="PANTHER" id="PTHR40061">
    <property type="entry name" value="SPORULATION PROTEIN YLMC-RELATED"/>
    <property type="match status" value="1"/>
</dbReference>